<evidence type="ECO:0000256" key="2">
    <source>
        <dbReference type="SAM" id="MobiDB-lite"/>
    </source>
</evidence>
<dbReference type="PANTHER" id="PTHR45615:SF72">
    <property type="entry name" value="CHROMOSOME UNDETERMINED SCAFFOLD_67, WHOLE GENOME SHOTGUN SEQUENCE"/>
    <property type="match status" value="1"/>
</dbReference>
<sequence>MSRDRSSRVRCAVELTRLGILTVLFGEERGQRMKDMYKIRDEKQKCPVVVTRSAIYYRPARSFIVLCDFTTRLGFSLLRVDDSVHFVRPGSLSSVLSHTATLVCDVPYRVGFSVGCCTAASWTEMALRRKTHHPFHFTVEYETPLSELTFLLQSSEMSNKSRGALSPGNRGSMDVFRKSLDIPTDLSDAQVWEQAYKQLEEELANKEQEVAMVAELGKSLLEKNQEMEGQIITLIEKDNQNTMVIQELEHNLAEAKSKRKQEKSDEPTFDANYLQQEYRLQQERNEQLMHTLNQLQLNHEDLQQQMKKKDKQAQSEVAELKKSLSHFEEESHKHQKSLELMLTRDNEYKRQTSLLEAEKNNLSEQCAALDQKLQSLTKNYNELKRKFKEKEYETNEARDQLELYKEEMKGYGDNIHNLQTTVATLVKQNSQLQVENQELSDHLREQREMQMGDQRNLPEHISSMDATDSLFAELAQSIGTRKQDVVSAPAQDAAPLIDLQPDVLSTTTSQNVTTNPLTDSPPITNSQSTTSLVPASPAAKDNGNLRVIGQVKKNPLESDHHVVDPGATMSEFFFTAAAAVKINLFIAYPDKAIQLQEVDLKKMYETAMKENIEFHQWYPWIQDQFNQRVISVNRSAAPATPRGGQSESSKNVPQPTPLKMTKSAETPKKVVALPPQQTQTTSSQDGAAYNELERKANNNGFSFCPPNTSPIPVTFLEEDDSDRHKPYAAFVHKYQDQNTAMHKIFSFMKPSEFLIEFYSNCMMDNIKGNLYVTEHGIYFHALRQTPTQDLRIKLLYNDIKNILKPFGLFVWSRDIFHVETKKNTRFVLGGFASLDGTFEIVKKLFQTHSTENSDD</sequence>
<feature type="coiled-coil region" evidence="1">
    <location>
        <begin position="245"/>
        <end position="449"/>
    </location>
</feature>
<dbReference type="PANTHER" id="PTHR45615">
    <property type="entry name" value="MYOSIN HEAVY CHAIN, NON-MUSCLE"/>
    <property type="match status" value="1"/>
</dbReference>
<dbReference type="Proteomes" id="UP000241769">
    <property type="component" value="Unassembled WGS sequence"/>
</dbReference>
<accession>A0A2P6NCN1</accession>
<dbReference type="Pfam" id="PF02893">
    <property type="entry name" value="GRAM"/>
    <property type="match status" value="1"/>
</dbReference>
<dbReference type="InterPro" id="IPR004182">
    <property type="entry name" value="GRAM"/>
</dbReference>
<dbReference type="EMBL" id="MDYQ01000121">
    <property type="protein sequence ID" value="PRP81703.1"/>
    <property type="molecule type" value="Genomic_DNA"/>
</dbReference>
<evidence type="ECO:0000256" key="1">
    <source>
        <dbReference type="SAM" id="Coils"/>
    </source>
</evidence>
<gene>
    <name evidence="4" type="ORF">PROFUN_01210</name>
</gene>
<dbReference type="InterPro" id="IPR011993">
    <property type="entry name" value="PH-like_dom_sf"/>
</dbReference>
<dbReference type="Gene3D" id="2.30.29.30">
    <property type="entry name" value="Pleckstrin-homology domain (PH domain)/Phosphotyrosine-binding domain (PTB)"/>
    <property type="match status" value="1"/>
</dbReference>
<evidence type="ECO:0000313" key="5">
    <source>
        <dbReference type="Proteomes" id="UP000241769"/>
    </source>
</evidence>
<evidence type="ECO:0000313" key="4">
    <source>
        <dbReference type="EMBL" id="PRP81703.1"/>
    </source>
</evidence>
<keyword evidence="5" id="KW-1185">Reference proteome</keyword>
<feature type="compositionally biased region" description="Polar residues" evidence="2">
    <location>
        <begin position="643"/>
        <end position="653"/>
    </location>
</feature>
<name>A0A2P6NCN1_9EUKA</name>
<feature type="coiled-coil region" evidence="1">
    <location>
        <begin position="189"/>
        <end position="216"/>
    </location>
</feature>
<feature type="region of interest" description="Disordered" evidence="2">
    <location>
        <begin position="635"/>
        <end position="685"/>
    </location>
</feature>
<keyword evidence="1" id="KW-0175">Coiled coil</keyword>
<feature type="compositionally biased region" description="Polar residues" evidence="2">
    <location>
        <begin position="508"/>
        <end position="533"/>
    </location>
</feature>
<protein>
    <submittedName>
        <fullName evidence="4">Myosin-8</fullName>
    </submittedName>
</protein>
<evidence type="ECO:0000259" key="3">
    <source>
        <dbReference type="Pfam" id="PF02893"/>
    </source>
</evidence>
<feature type="region of interest" description="Disordered" evidence="2">
    <location>
        <begin position="508"/>
        <end position="539"/>
    </location>
</feature>
<dbReference type="OrthoDB" id="313579at2759"/>
<dbReference type="AlphaFoldDB" id="A0A2P6NCN1"/>
<feature type="domain" description="GRAM" evidence="3">
    <location>
        <begin position="741"/>
        <end position="848"/>
    </location>
</feature>
<comment type="caution">
    <text evidence="4">The sequence shown here is derived from an EMBL/GenBank/DDBJ whole genome shotgun (WGS) entry which is preliminary data.</text>
</comment>
<reference evidence="4 5" key="1">
    <citation type="journal article" date="2018" name="Genome Biol. Evol.">
        <title>Multiple Roots of Fruiting Body Formation in Amoebozoa.</title>
        <authorList>
            <person name="Hillmann F."/>
            <person name="Forbes G."/>
            <person name="Novohradska S."/>
            <person name="Ferling I."/>
            <person name="Riege K."/>
            <person name="Groth M."/>
            <person name="Westermann M."/>
            <person name="Marz M."/>
            <person name="Spaller T."/>
            <person name="Winckler T."/>
            <person name="Schaap P."/>
            <person name="Glockner G."/>
        </authorList>
    </citation>
    <scope>NUCLEOTIDE SEQUENCE [LARGE SCALE GENOMIC DNA]</scope>
    <source>
        <strain evidence="4 5">Jena</strain>
    </source>
</reference>
<dbReference type="InParanoid" id="A0A2P6NCN1"/>
<proteinExistence type="predicted"/>
<organism evidence="4 5">
    <name type="scientific">Planoprotostelium fungivorum</name>
    <dbReference type="NCBI Taxonomy" id="1890364"/>
    <lineage>
        <taxon>Eukaryota</taxon>
        <taxon>Amoebozoa</taxon>
        <taxon>Evosea</taxon>
        <taxon>Variosea</taxon>
        <taxon>Cavosteliida</taxon>
        <taxon>Cavosteliaceae</taxon>
        <taxon>Planoprotostelium</taxon>
    </lineage>
</organism>